<feature type="short sequence motif" description="PRPP-binding" evidence="6">
    <location>
        <begin position="109"/>
        <end position="121"/>
    </location>
</feature>
<keyword evidence="6" id="KW-0694">RNA-binding</keyword>
<keyword evidence="4 6" id="KW-0805">Transcription regulation</keyword>
<comment type="function">
    <text evidence="6">Regulates transcriptional attenuation of the pyrimidine nucleotide (pyr) operon by binding in a uridine-dependent manner to specific sites on pyr mRNA. This disrupts an antiterminator hairpin in the RNA and favors formation of a downstream transcription terminator, leading to a reduced expression of downstream genes.</text>
</comment>
<dbReference type="CDD" id="cd06223">
    <property type="entry name" value="PRTases_typeI"/>
    <property type="match status" value="1"/>
</dbReference>
<dbReference type="InterPro" id="IPR023050">
    <property type="entry name" value="PyrR"/>
</dbReference>
<keyword evidence="6 8" id="KW-0808">Transferase</keyword>
<accession>A0ABT9XL28</accession>
<comment type="subunit">
    <text evidence="6">Homodimer and homohexamer; in equilibrium.</text>
</comment>
<evidence type="ECO:0000256" key="4">
    <source>
        <dbReference type="ARBA" id="ARBA00023015"/>
    </source>
</evidence>
<evidence type="ECO:0000256" key="3">
    <source>
        <dbReference type="ARBA" id="ARBA00022676"/>
    </source>
</evidence>
<evidence type="ECO:0000256" key="5">
    <source>
        <dbReference type="ARBA" id="ARBA00023163"/>
    </source>
</evidence>
<dbReference type="PANTHER" id="PTHR11608">
    <property type="entry name" value="BIFUNCTIONAL PROTEIN PYRR"/>
    <property type="match status" value="1"/>
</dbReference>
<dbReference type="InterPro" id="IPR029057">
    <property type="entry name" value="PRTase-like"/>
</dbReference>
<name>A0ABT9XL28_9BACL</name>
<comment type="function">
    <text evidence="6">Also displays a weak uracil phosphoribosyltransferase activity which is not physiologically significant.</text>
</comment>
<sequence>MTTEAIGERLDEAVSTQTQILDATAMERSMTRMAHEILEKNKGLDGVVVVGIKTRGAVLAERIADKLERIEGIRPPVLDLDVRPYRDDVRASTGARPPVAGLVVEDRTVVLVDDVLYTGRTVRAALDAVMATGRPRYVQLASLIDRGHRELPIRPDFVGKNVPTSRDESVSVRMREVDGEDGVWIVKPH</sequence>
<evidence type="ECO:0000256" key="1">
    <source>
        <dbReference type="ARBA" id="ARBA00005565"/>
    </source>
</evidence>
<dbReference type="NCBIfam" id="NF003548">
    <property type="entry name" value="PRK05205.1-4"/>
    <property type="match status" value="1"/>
</dbReference>
<dbReference type="PANTHER" id="PTHR11608:SF0">
    <property type="entry name" value="BIFUNCTIONAL PROTEIN PYRR"/>
    <property type="match status" value="1"/>
</dbReference>
<evidence type="ECO:0000313" key="9">
    <source>
        <dbReference type="Proteomes" id="UP001232973"/>
    </source>
</evidence>
<dbReference type="Proteomes" id="UP001232973">
    <property type="component" value="Unassembled WGS sequence"/>
</dbReference>
<keyword evidence="5 6" id="KW-0804">Transcription</keyword>
<keyword evidence="9" id="KW-1185">Reference proteome</keyword>
<proteinExistence type="inferred from homology"/>
<evidence type="ECO:0000259" key="7">
    <source>
        <dbReference type="Pfam" id="PF00156"/>
    </source>
</evidence>
<keyword evidence="3 6" id="KW-0328">Glycosyltransferase</keyword>
<dbReference type="InterPro" id="IPR050137">
    <property type="entry name" value="PyrR_bifunctional"/>
</dbReference>
<dbReference type="EC" id="2.4.2.9" evidence="6"/>
<comment type="caution">
    <text evidence="8">The sequence shown here is derived from an EMBL/GenBank/DDBJ whole genome shotgun (WGS) entry which is preliminary data.</text>
</comment>
<evidence type="ECO:0000313" key="8">
    <source>
        <dbReference type="EMBL" id="MDQ0190993.1"/>
    </source>
</evidence>
<organism evidence="8 9">
    <name type="scientific">Alicyclobacillus cycloheptanicus</name>
    <dbReference type="NCBI Taxonomy" id="1457"/>
    <lineage>
        <taxon>Bacteria</taxon>
        <taxon>Bacillati</taxon>
        <taxon>Bacillota</taxon>
        <taxon>Bacilli</taxon>
        <taxon>Bacillales</taxon>
        <taxon>Alicyclobacillaceae</taxon>
        <taxon>Alicyclobacillus</taxon>
    </lineage>
</organism>
<dbReference type="EMBL" id="JAUSTP010000028">
    <property type="protein sequence ID" value="MDQ0190993.1"/>
    <property type="molecule type" value="Genomic_DNA"/>
</dbReference>
<dbReference type="InterPro" id="IPR000836">
    <property type="entry name" value="PRTase_dom"/>
</dbReference>
<dbReference type="GO" id="GO:0004845">
    <property type="term" value="F:uracil phosphoribosyltransferase activity"/>
    <property type="evidence" value="ECO:0007669"/>
    <property type="project" value="UniProtKB-EC"/>
</dbReference>
<feature type="domain" description="Phosphoribosyltransferase" evidence="7">
    <location>
        <begin position="17"/>
        <end position="157"/>
    </location>
</feature>
<comment type="similarity">
    <text evidence="1 6">Belongs to the purine/pyrimidine phosphoribosyltransferase family. PyrR subfamily.</text>
</comment>
<gene>
    <name evidence="6" type="primary">pyrR</name>
    <name evidence="8" type="ORF">J2S03_002860</name>
</gene>
<dbReference type="SUPFAM" id="SSF53271">
    <property type="entry name" value="PRTase-like"/>
    <property type="match status" value="1"/>
</dbReference>
<keyword evidence="2 6" id="KW-0806">Transcription termination</keyword>
<dbReference type="HAMAP" id="MF_01219">
    <property type="entry name" value="PyrR"/>
    <property type="match status" value="1"/>
</dbReference>
<evidence type="ECO:0000256" key="6">
    <source>
        <dbReference type="HAMAP-Rule" id="MF_01219"/>
    </source>
</evidence>
<dbReference type="Gene3D" id="3.40.50.2020">
    <property type="match status" value="1"/>
</dbReference>
<protein>
    <recommendedName>
        <fullName evidence="6">Bifunctional protein PyrR</fullName>
    </recommendedName>
    <domain>
        <recommendedName>
            <fullName evidence="6">Pyrimidine operon regulatory protein</fullName>
        </recommendedName>
    </domain>
    <domain>
        <recommendedName>
            <fullName evidence="6">Uracil phosphoribosyltransferase</fullName>
            <shortName evidence="6">UPRTase</shortName>
            <ecNumber evidence="6">2.4.2.9</ecNumber>
        </recommendedName>
    </domain>
</protein>
<comment type="catalytic activity">
    <reaction evidence="6">
        <text>UMP + diphosphate = 5-phospho-alpha-D-ribose 1-diphosphate + uracil</text>
        <dbReference type="Rhea" id="RHEA:13017"/>
        <dbReference type="ChEBI" id="CHEBI:17568"/>
        <dbReference type="ChEBI" id="CHEBI:33019"/>
        <dbReference type="ChEBI" id="CHEBI:57865"/>
        <dbReference type="ChEBI" id="CHEBI:58017"/>
        <dbReference type="EC" id="2.4.2.9"/>
    </reaction>
</comment>
<evidence type="ECO:0000256" key="2">
    <source>
        <dbReference type="ARBA" id="ARBA00022472"/>
    </source>
</evidence>
<reference evidence="8 9" key="1">
    <citation type="submission" date="2023-07" db="EMBL/GenBank/DDBJ databases">
        <title>Genomic Encyclopedia of Type Strains, Phase IV (KMG-IV): sequencing the most valuable type-strain genomes for metagenomic binning, comparative biology and taxonomic classification.</title>
        <authorList>
            <person name="Goeker M."/>
        </authorList>
    </citation>
    <scope>NUCLEOTIDE SEQUENCE [LARGE SCALE GENOMIC DNA]</scope>
    <source>
        <strain evidence="8 9">DSM 4006</strain>
    </source>
</reference>
<dbReference type="Pfam" id="PF00156">
    <property type="entry name" value="Pribosyltran"/>
    <property type="match status" value="1"/>
</dbReference>
<dbReference type="NCBIfam" id="NF003549">
    <property type="entry name" value="PRK05205.1-5"/>
    <property type="match status" value="1"/>
</dbReference>